<protein>
    <submittedName>
        <fullName evidence="2">Uncharacterized protein</fullName>
    </submittedName>
</protein>
<evidence type="ECO:0000313" key="3">
    <source>
        <dbReference type="Proteomes" id="UP000501690"/>
    </source>
</evidence>
<feature type="region of interest" description="Disordered" evidence="1">
    <location>
        <begin position="25"/>
        <end position="73"/>
    </location>
</feature>
<evidence type="ECO:0000256" key="1">
    <source>
        <dbReference type="SAM" id="MobiDB-lite"/>
    </source>
</evidence>
<gene>
    <name evidence="2" type="ORF">DEO72_LG7g631</name>
</gene>
<name>A0A4D6MF32_VIGUN</name>
<dbReference type="AlphaFoldDB" id="A0A4D6MF32"/>
<sequence>MPDLEKRTSWYPSLMTLEESATLELTNSSASSRPGSSLDVTDLQHYGRSSGVVGASSSNPPHASPPHVIDVEQGSSITEIVPITIVFP</sequence>
<proteinExistence type="predicted"/>
<evidence type="ECO:0000313" key="2">
    <source>
        <dbReference type="EMBL" id="QCD99350.1"/>
    </source>
</evidence>
<feature type="compositionally biased region" description="Polar residues" evidence="1">
    <location>
        <begin position="25"/>
        <end position="39"/>
    </location>
</feature>
<organism evidence="2 3">
    <name type="scientific">Vigna unguiculata</name>
    <name type="common">Cowpea</name>
    <dbReference type="NCBI Taxonomy" id="3917"/>
    <lineage>
        <taxon>Eukaryota</taxon>
        <taxon>Viridiplantae</taxon>
        <taxon>Streptophyta</taxon>
        <taxon>Embryophyta</taxon>
        <taxon>Tracheophyta</taxon>
        <taxon>Spermatophyta</taxon>
        <taxon>Magnoliopsida</taxon>
        <taxon>eudicotyledons</taxon>
        <taxon>Gunneridae</taxon>
        <taxon>Pentapetalae</taxon>
        <taxon>rosids</taxon>
        <taxon>fabids</taxon>
        <taxon>Fabales</taxon>
        <taxon>Fabaceae</taxon>
        <taxon>Papilionoideae</taxon>
        <taxon>50 kb inversion clade</taxon>
        <taxon>NPAAA clade</taxon>
        <taxon>indigoferoid/millettioid clade</taxon>
        <taxon>Phaseoleae</taxon>
        <taxon>Vigna</taxon>
    </lineage>
</organism>
<reference evidence="2 3" key="1">
    <citation type="submission" date="2019-04" db="EMBL/GenBank/DDBJ databases">
        <title>An improved genome assembly and genetic linkage map for asparagus bean, Vigna unguiculata ssp. sesquipedialis.</title>
        <authorList>
            <person name="Xia Q."/>
            <person name="Zhang R."/>
            <person name="Dong Y."/>
        </authorList>
    </citation>
    <scope>NUCLEOTIDE SEQUENCE [LARGE SCALE GENOMIC DNA]</scope>
    <source>
        <tissue evidence="2">Leaf</tissue>
    </source>
</reference>
<feature type="compositionally biased region" description="Low complexity" evidence="1">
    <location>
        <begin position="49"/>
        <end position="67"/>
    </location>
</feature>
<dbReference type="EMBL" id="CP039351">
    <property type="protein sequence ID" value="QCD99350.1"/>
    <property type="molecule type" value="Genomic_DNA"/>
</dbReference>
<dbReference type="Proteomes" id="UP000501690">
    <property type="component" value="Linkage Group LG7"/>
</dbReference>
<keyword evidence="3" id="KW-1185">Reference proteome</keyword>
<accession>A0A4D6MF32</accession>